<dbReference type="PANTHER" id="PTHR32154">
    <property type="entry name" value="PYRUVATE-FLAVODOXIN OXIDOREDUCTASE-RELATED"/>
    <property type="match status" value="1"/>
</dbReference>
<name>X1L5G0_9ZZZZ</name>
<dbReference type="Pfam" id="PF01855">
    <property type="entry name" value="POR_N"/>
    <property type="match status" value="1"/>
</dbReference>
<evidence type="ECO:0000256" key="1">
    <source>
        <dbReference type="ARBA" id="ARBA00023002"/>
    </source>
</evidence>
<gene>
    <name evidence="3" type="ORF">S03H2_58663</name>
</gene>
<keyword evidence="1" id="KW-0560">Oxidoreductase</keyword>
<dbReference type="PANTHER" id="PTHR32154:SF0">
    <property type="entry name" value="PYRUVATE-FLAVODOXIN OXIDOREDUCTASE-RELATED"/>
    <property type="match status" value="1"/>
</dbReference>
<evidence type="ECO:0000259" key="2">
    <source>
        <dbReference type="Pfam" id="PF01855"/>
    </source>
</evidence>
<protein>
    <recommendedName>
        <fullName evidence="2">Pyruvate flavodoxin/ferredoxin oxidoreductase pyrimidine binding domain-containing protein</fullName>
    </recommendedName>
</protein>
<dbReference type="CDD" id="cd07034">
    <property type="entry name" value="TPP_PYR_PFOR_IOR-alpha_like"/>
    <property type="match status" value="1"/>
</dbReference>
<reference evidence="3" key="1">
    <citation type="journal article" date="2014" name="Front. Microbiol.">
        <title>High frequency of phylogenetically diverse reductive dehalogenase-homologous genes in deep subseafloor sedimentary metagenomes.</title>
        <authorList>
            <person name="Kawai M."/>
            <person name="Futagami T."/>
            <person name="Toyoda A."/>
            <person name="Takaki Y."/>
            <person name="Nishi S."/>
            <person name="Hori S."/>
            <person name="Arai W."/>
            <person name="Tsubouchi T."/>
            <person name="Morono Y."/>
            <person name="Uchiyama I."/>
            <person name="Ito T."/>
            <person name="Fujiyama A."/>
            <person name="Inagaki F."/>
            <person name="Takami H."/>
        </authorList>
    </citation>
    <scope>NUCLEOTIDE SEQUENCE</scope>
    <source>
        <strain evidence="3">Expedition CK06-06</strain>
    </source>
</reference>
<dbReference type="GO" id="GO:0016491">
    <property type="term" value="F:oxidoreductase activity"/>
    <property type="evidence" value="ECO:0007669"/>
    <property type="project" value="UniProtKB-KW"/>
</dbReference>
<evidence type="ECO:0000313" key="3">
    <source>
        <dbReference type="EMBL" id="GAH89403.1"/>
    </source>
</evidence>
<feature type="domain" description="Pyruvate flavodoxin/ferredoxin oxidoreductase pyrimidine binding" evidence="2">
    <location>
        <begin position="20"/>
        <end position="116"/>
    </location>
</feature>
<dbReference type="EMBL" id="BARU01037683">
    <property type="protein sequence ID" value="GAH89403.1"/>
    <property type="molecule type" value="Genomic_DNA"/>
</dbReference>
<dbReference type="Gene3D" id="3.40.50.970">
    <property type="match status" value="1"/>
</dbReference>
<dbReference type="InterPro" id="IPR002880">
    <property type="entry name" value="Pyrv_Fd/Flavodoxin_OxRdtase_N"/>
</dbReference>
<sequence length="122" mass="12744">MKARKGEIKVITGNAAAAYGAMLCRPDVVASYPVTPQTEVGEQLARFHADGILDAEMVEVEGESSSMNITAAATLAGGRAFTATSSWGLMFMYDAMLQAAGFRAPVVMANANRETPGILAVS</sequence>
<dbReference type="InterPro" id="IPR050722">
    <property type="entry name" value="Pyruvate:ferred/Flavod_OxRd"/>
</dbReference>
<feature type="non-terminal residue" evidence="3">
    <location>
        <position position="122"/>
    </location>
</feature>
<organism evidence="3">
    <name type="scientific">marine sediment metagenome</name>
    <dbReference type="NCBI Taxonomy" id="412755"/>
    <lineage>
        <taxon>unclassified sequences</taxon>
        <taxon>metagenomes</taxon>
        <taxon>ecological metagenomes</taxon>
    </lineage>
</organism>
<dbReference type="GO" id="GO:0006979">
    <property type="term" value="P:response to oxidative stress"/>
    <property type="evidence" value="ECO:0007669"/>
    <property type="project" value="TreeGrafter"/>
</dbReference>
<accession>X1L5G0</accession>
<dbReference type="SUPFAM" id="SSF52518">
    <property type="entry name" value="Thiamin diphosphate-binding fold (THDP-binding)"/>
    <property type="match status" value="1"/>
</dbReference>
<dbReference type="AlphaFoldDB" id="X1L5G0"/>
<comment type="caution">
    <text evidence="3">The sequence shown here is derived from an EMBL/GenBank/DDBJ whole genome shotgun (WGS) entry which is preliminary data.</text>
</comment>
<dbReference type="InterPro" id="IPR029061">
    <property type="entry name" value="THDP-binding"/>
</dbReference>
<proteinExistence type="predicted"/>